<comment type="caution">
    <text evidence="2">The sequence shown here is derived from an EMBL/GenBank/DDBJ whole genome shotgun (WGS) entry which is preliminary data.</text>
</comment>
<organism evidence="2 3">
    <name type="scientific">candidate division TA06 bacterium</name>
    <dbReference type="NCBI Taxonomy" id="2250710"/>
    <lineage>
        <taxon>Bacteria</taxon>
        <taxon>Bacteria division TA06</taxon>
    </lineage>
</organism>
<name>A0A933MKA9_UNCT6</name>
<evidence type="ECO:0000313" key="2">
    <source>
        <dbReference type="EMBL" id="MBI4726545.1"/>
    </source>
</evidence>
<dbReference type="Proteomes" id="UP000736328">
    <property type="component" value="Unassembled WGS sequence"/>
</dbReference>
<gene>
    <name evidence="2" type="ORF">HY768_04870</name>
</gene>
<evidence type="ECO:0008006" key="4">
    <source>
        <dbReference type="Google" id="ProtNLM"/>
    </source>
</evidence>
<feature type="chain" id="PRO_5037886727" description="Outer membrane protein beta-barrel domain-containing protein" evidence="1">
    <location>
        <begin position="27"/>
        <end position="271"/>
    </location>
</feature>
<feature type="signal peptide" evidence="1">
    <location>
        <begin position="1"/>
        <end position="26"/>
    </location>
</feature>
<dbReference type="AlphaFoldDB" id="A0A933MKA9"/>
<reference evidence="2" key="1">
    <citation type="submission" date="2020-07" db="EMBL/GenBank/DDBJ databases">
        <title>Huge and variable diversity of episymbiotic CPR bacteria and DPANN archaea in groundwater ecosystems.</title>
        <authorList>
            <person name="He C.Y."/>
            <person name="Keren R."/>
            <person name="Whittaker M."/>
            <person name="Farag I.F."/>
            <person name="Doudna J."/>
            <person name="Cate J.H.D."/>
            <person name="Banfield J.F."/>
        </authorList>
    </citation>
    <scope>NUCLEOTIDE SEQUENCE</scope>
    <source>
        <strain evidence="2">NC_groundwater_1520_Pr4_B-0.1um_53_5</strain>
    </source>
</reference>
<proteinExistence type="predicted"/>
<evidence type="ECO:0000256" key="1">
    <source>
        <dbReference type="SAM" id="SignalP"/>
    </source>
</evidence>
<sequence>MKIKTTLKTAFLAVLMSLLGFNALYAQSEPPVIRFGGGAQIGGSIFFPGDFKEYAFDFWDDLCSQFGECAPEAKAIFLGYSYNYRGVMRFNNLIQVEGWMEKFYGSGVGITANYYLSEYYNGSWTEQELNAEYNWSPSYKAGGLTVLLTPGAKDKSRMAFLTVGAGLGVYRGTLNYRSKGNYIVNGSQAASWNVNQDFNGKTLGYNAVLGITYAPVDFLETESMFAGRWAKAPELVNDEGDIFTNPYKGNKKVSLDFSGFEIRLGIKLMLP</sequence>
<protein>
    <recommendedName>
        <fullName evidence="4">Outer membrane protein beta-barrel domain-containing protein</fullName>
    </recommendedName>
</protein>
<dbReference type="EMBL" id="JACQXR010000059">
    <property type="protein sequence ID" value="MBI4726545.1"/>
    <property type="molecule type" value="Genomic_DNA"/>
</dbReference>
<evidence type="ECO:0000313" key="3">
    <source>
        <dbReference type="Proteomes" id="UP000736328"/>
    </source>
</evidence>
<keyword evidence="1" id="KW-0732">Signal</keyword>
<accession>A0A933MKA9</accession>